<proteinExistence type="predicted"/>
<sequence length="348" mass="39833">MEVDEYRLELNFVLLNSETAYKDATKAFKITLSSTANTWDIREAVQQKCTQCNVPFEDIRLDKLDVYKASLSPSEGNALPQEIKSGRRIAKSEWKTSSLGDLGLLSHYFTKQPDKAAIHLIVDCTDALLHYSEHLQRGDGKMDISADLPESEGLTSDNVITITPSRSQERERQRKARERDVPEQLQGESDMTYAERIKRLLDWTPRLGGEGGTIKDEQDTSNGFDELEGIQIKNERSFIDRRAKVDQLYDTLGKATVVLIRCPPMGGKTSFAQLLERKALREQVTVYNGKLRVIRISTLWFRTSNPDWIFTEEFEYLMGGLSWEEFIRECDYINTLLIIDEAQADFLN</sequence>
<gene>
    <name evidence="6" type="ORF">BZG36_05111</name>
</gene>
<dbReference type="GO" id="GO:0005576">
    <property type="term" value="C:extracellular region"/>
    <property type="evidence" value="ECO:0007669"/>
    <property type="project" value="UniProtKB-SubCell"/>
</dbReference>
<evidence type="ECO:0000256" key="1">
    <source>
        <dbReference type="ARBA" id="ARBA00004340"/>
    </source>
</evidence>
<evidence type="ECO:0000313" key="7">
    <source>
        <dbReference type="Proteomes" id="UP000242875"/>
    </source>
</evidence>
<feature type="compositionally biased region" description="Basic and acidic residues" evidence="4">
    <location>
        <begin position="167"/>
        <end position="182"/>
    </location>
</feature>
<feature type="domain" description="Crinkler effector protein N-terminal" evidence="5">
    <location>
        <begin position="21"/>
        <end position="122"/>
    </location>
</feature>
<dbReference type="GO" id="GO:0043657">
    <property type="term" value="C:host cell"/>
    <property type="evidence" value="ECO:0007669"/>
    <property type="project" value="UniProtKB-SubCell"/>
</dbReference>
<feature type="region of interest" description="Disordered" evidence="4">
    <location>
        <begin position="142"/>
        <end position="189"/>
    </location>
</feature>
<dbReference type="AlphaFoldDB" id="A0A261XWE9"/>
<reference evidence="6 7" key="1">
    <citation type="journal article" date="2017" name="Mycologia">
        <title>Bifiguratus adelaidae, gen. et sp. nov., a new member of Mucoromycotina in endophytic and soil-dwelling habitats.</title>
        <authorList>
            <person name="Torres-Cruz T.J."/>
            <person name="Billingsley Tobias T.L."/>
            <person name="Almatruk M."/>
            <person name="Hesse C."/>
            <person name="Kuske C.R."/>
            <person name="Desiro A."/>
            <person name="Benucci G.M."/>
            <person name="Bonito G."/>
            <person name="Stajich J.E."/>
            <person name="Dunlap C."/>
            <person name="Arnold A.E."/>
            <person name="Porras-Alfaro A."/>
        </authorList>
    </citation>
    <scope>NUCLEOTIDE SEQUENCE [LARGE SCALE GENOMIC DNA]</scope>
    <source>
        <strain evidence="6 7">AZ0501</strain>
    </source>
</reference>
<comment type="subcellular location">
    <subcellularLocation>
        <location evidence="1">Host cell</location>
    </subcellularLocation>
    <subcellularLocation>
        <location evidence="2">Secreted</location>
    </subcellularLocation>
</comment>
<dbReference type="Pfam" id="PF20147">
    <property type="entry name" value="Crinkler"/>
    <property type="match status" value="1"/>
</dbReference>
<comment type="caution">
    <text evidence="6">The sequence shown here is derived from an EMBL/GenBank/DDBJ whole genome shotgun (WGS) entry which is preliminary data.</text>
</comment>
<dbReference type="InterPro" id="IPR045379">
    <property type="entry name" value="Crinkler_N"/>
</dbReference>
<dbReference type="Proteomes" id="UP000242875">
    <property type="component" value="Unassembled WGS sequence"/>
</dbReference>
<keyword evidence="7" id="KW-1185">Reference proteome</keyword>
<organism evidence="6 7">
    <name type="scientific">Bifiguratus adelaidae</name>
    <dbReference type="NCBI Taxonomy" id="1938954"/>
    <lineage>
        <taxon>Eukaryota</taxon>
        <taxon>Fungi</taxon>
        <taxon>Fungi incertae sedis</taxon>
        <taxon>Mucoromycota</taxon>
        <taxon>Mucoromycotina</taxon>
        <taxon>Endogonomycetes</taxon>
        <taxon>Endogonales</taxon>
        <taxon>Endogonales incertae sedis</taxon>
        <taxon>Bifiguratus</taxon>
    </lineage>
</organism>
<protein>
    <recommendedName>
        <fullName evidence="5">Crinkler effector protein N-terminal domain-containing protein</fullName>
    </recommendedName>
</protein>
<accession>A0A261XWE9</accession>
<keyword evidence="3" id="KW-0964">Secreted</keyword>
<evidence type="ECO:0000313" key="6">
    <source>
        <dbReference type="EMBL" id="OZJ02689.1"/>
    </source>
</evidence>
<evidence type="ECO:0000256" key="4">
    <source>
        <dbReference type="SAM" id="MobiDB-lite"/>
    </source>
</evidence>
<evidence type="ECO:0000256" key="2">
    <source>
        <dbReference type="ARBA" id="ARBA00004613"/>
    </source>
</evidence>
<feature type="compositionally biased region" description="Polar residues" evidence="4">
    <location>
        <begin position="153"/>
        <end position="164"/>
    </location>
</feature>
<dbReference type="EMBL" id="MVBO01000133">
    <property type="protein sequence ID" value="OZJ02689.1"/>
    <property type="molecule type" value="Genomic_DNA"/>
</dbReference>
<evidence type="ECO:0000256" key="3">
    <source>
        <dbReference type="ARBA" id="ARBA00022525"/>
    </source>
</evidence>
<name>A0A261XWE9_9FUNG</name>
<dbReference type="OrthoDB" id="2440377at2759"/>
<evidence type="ECO:0000259" key="5">
    <source>
        <dbReference type="Pfam" id="PF20147"/>
    </source>
</evidence>